<feature type="transmembrane region" description="Helical" evidence="6">
    <location>
        <begin position="45"/>
        <end position="67"/>
    </location>
</feature>
<organism evidence="9 10">
    <name type="scientific">Spirodela intermedia</name>
    <name type="common">Intermediate duckweed</name>
    <dbReference type="NCBI Taxonomy" id="51605"/>
    <lineage>
        <taxon>Eukaryota</taxon>
        <taxon>Viridiplantae</taxon>
        <taxon>Streptophyta</taxon>
        <taxon>Embryophyta</taxon>
        <taxon>Tracheophyta</taxon>
        <taxon>Spermatophyta</taxon>
        <taxon>Magnoliopsida</taxon>
        <taxon>Liliopsida</taxon>
        <taxon>Araceae</taxon>
        <taxon>Lemnoideae</taxon>
        <taxon>Spirodela</taxon>
    </lineage>
</organism>
<feature type="transmembrane region" description="Helical" evidence="6">
    <location>
        <begin position="310"/>
        <end position="329"/>
    </location>
</feature>
<keyword evidence="10" id="KW-1185">Reference proteome</keyword>
<feature type="compositionally biased region" description="Basic and acidic residues" evidence="7">
    <location>
        <begin position="363"/>
        <end position="373"/>
    </location>
</feature>
<dbReference type="SUPFAM" id="SSF103481">
    <property type="entry name" value="Multidrug resistance efflux transporter EmrE"/>
    <property type="match status" value="2"/>
</dbReference>
<reference evidence="9" key="1">
    <citation type="submission" date="2020-02" db="EMBL/GenBank/DDBJ databases">
        <authorList>
            <person name="Scholz U."/>
            <person name="Mascher M."/>
            <person name="Fiebig A."/>
        </authorList>
    </citation>
    <scope>NUCLEOTIDE SEQUENCE</scope>
</reference>
<feature type="transmembrane region" description="Helical" evidence="6">
    <location>
        <begin position="253"/>
        <end position="277"/>
    </location>
</feature>
<comment type="similarity">
    <text evidence="2 6">Belongs to the drug/metabolite transporter (DMT) superfamily. Plant drug/metabolite exporter (P-DME) (TC 2.A.7.4) family.</text>
</comment>
<dbReference type="GO" id="GO:0016020">
    <property type="term" value="C:membrane"/>
    <property type="evidence" value="ECO:0007669"/>
    <property type="project" value="UniProtKB-SubCell"/>
</dbReference>
<evidence type="ECO:0000313" key="10">
    <source>
        <dbReference type="Proteomes" id="UP000663760"/>
    </source>
</evidence>
<evidence type="ECO:0000256" key="7">
    <source>
        <dbReference type="SAM" id="MobiDB-lite"/>
    </source>
</evidence>
<feature type="transmembrane region" description="Helical" evidence="6">
    <location>
        <begin position="79"/>
        <end position="101"/>
    </location>
</feature>
<protein>
    <recommendedName>
        <fullName evidence="6">WAT1-related protein</fullName>
    </recommendedName>
</protein>
<feature type="transmembrane region" description="Helical" evidence="6">
    <location>
        <begin position="284"/>
        <end position="304"/>
    </location>
</feature>
<feature type="domain" description="EamA" evidence="8">
    <location>
        <begin position="190"/>
        <end position="326"/>
    </location>
</feature>
<evidence type="ECO:0000259" key="8">
    <source>
        <dbReference type="Pfam" id="PF00892"/>
    </source>
</evidence>
<evidence type="ECO:0000256" key="6">
    <source>
        <dbReference type="RuleBase" id="RU363077"/>
    </source>
</evidence>
<dbReference type="AlphaFoldDB" id="A0A7I8K6J8"/>
<gene>
    <name evidence="9" type="ORF">SI8410_02003195</name>
</gene>
<keyword evidence="5 6" id="KW-0472">Membrane</keyword>
<comment type="subcellular location">
    <subcellularLocation>
        <location evidence="1 6">Membrane</location>
        <topology evidence="1 6">Multi-pass membrane protein</topology>
    </subcellularLocation>
</comment>
<evidence type="ECO:0000313" key="9">
    <source>
        <dbReference type="EMBL" id="CAA7392002.1"/>
    </source>
</evidence>
<dbReference type="Pfam" id="PF00892">
    <property type="entry name" value="EamA"/>
    <property type="match status" value="2"/>
</dbReference>
<accession>A0A7I8K6J8</accession>
<feature type="transmembrane region" description="Helical" evidence="6">
    <location>
        <begin position="219"/>
        <end position="241"/>
    </location>
</feature>
<keyword evidence="3 6" id="KW-0812">Transmembrane</keyword>
<name>A0A7I8K6J8_SPIIN</name>
<sequence length="373" mass="40756">MEKGREFSGEAREGVRVSLSMLLVQLFQTGMAVLSKLALDQGMRVFPFLVYRNAIGALCVACFAVVLERKQVRKLCWRGSMWIFMNAFFGLTSGMSLYYYGLRDTTAAYSSIFLNLVPIATFIFSLILRTEKLGLGRPAGIVKVLGTLICVGGAMIISLYKGKAVHVWPFHLDISHSAAGRPSLHDFPQGTFFLAASCVCYACWFILQVKLVKAFPSIFWGTALTCVAGCLQSFVIGAFVNRKRSEWVVRTRLQLATVIYSGLLNVAATFMLVTWAVSKRGPTFPPMFTPLSLIFVTIVESLFMGLEITIGSILGMLLIIAGIYAFLWGKAKETAELPRLPPSHGVGAASAGLVPAAIPDPPLKPRDLPIRGP</sequence>
<proteinExistence type="inferred from homology"/>
<evidence type="ECO:0000256" key="3">
    <source>
        <dbReference type="ARBA" id="ARBA00022692"/>
    </source>
</evidence>
<dbReference type="OrthoDB" id="670984at2759"/>
<feature type="transmembrane region" description="Helical" evidence="6">
    <location>
        <begin position="140"/>
        <end position="160"/>
    </location>
</feature>
<evidence type="ECO:0000256" key="5">
    <source>
        <dbReference type="ARBA" id="ARBA00023136"/>
    </source>
</evidence>
<feature type="domain" description="EamA" evidence="8">
    <location>
        <begin position="19"/>
        <end position="157"/>
    </location>
</feature>
<feature type="transmembrane region" description="Helical" evidence="6">
    <location>
        <begin position="107"/>
        <end position="128"/>
    </location>
</feature>
<dbReference type="InterPro" id="IPR000620">
    <property type="entry name" value="EamA_dom"/>
</dbReference>
<evidence type="ECO:0000256" key="2">
    <source>
        <dbReference type="ARBA" id="ARBA00007635"/>
    </source>
</evidence>
<dbReference type="EMBL" id="LR746265">
    <property type="protein sequence ID" value="CAA7392002.1"/>
    <property type="molecule type" value="Genomic_DNA"/>
</dbReference>
<feature type="transmembrane region" description="Helical" evidence="6">
    <location>
        <begin position="21"/>
        <end position="39"/>
    </location>
</feature>
<evidence type="ECO:0000256" key="4">
    <source>
        <dbReference type="ARBA" id="ARBA00022989"/>
    </source>
</evidence>
<feature type="transmembrane region" description="Helical" evidence="6">
    <location>
        <begin position="190"/>
        <end position="207"/>
    </location>
</feature>
<keyword evidence="4 6" id="KW-1133">Transmembrane helix</keyword>
<dbReference type="InterPro" id="IPR030184">
    <property type="entry name" value="WAT1-related"/>
</dbReference>
<dbReference type="Proteomes" id="UP000663760">
    <property type="component" value="Chromosome 2"/>
</dbReference>
<dbReference type="InterPro" id="IPR037185">
    <property type="entry name" value="EmrE-like"/>
</dbReference>
<evidence type="ECO:0000256" key="1">
    <source>
        <dbReference type="ARBA" id="ARBA00004141"/>
    </source>
</evidence>
<dbReference type="GO" id="GO:0022857">
    <property type="term" value="F:transmembrane transporter activity"/>
    <property type="evidence" value="ECO:0007669"/>
    <property type="project" value="InterPro"/>
</dbReference>
<dbReference type="PANTHER" id="PTHR31218">
    <property type="entry name" value="WAT1-RELATED PROTEIN"/>
    <property type="match status" value="1"/>
</dbReference>
<feature type="region of interest" description="Disordered" evidence="7">
    <location>
        <begin position="351"/>
        <end position="373"/>
    </location>
</feature>